<feature type="compositionally biased region" description="Basic and acidic residues" evidence="1">
    <location>
        <begin position="13"/>
        <end position="31"/>
    </location>
</feature>
<dbReference type="EMBL" id="UXSR01005199">
    <property type="protein sequence ID" value="VDD79522.1"/>
    <property type="molecule type" value="Genomic_DNA"/>
</dbReference>
<feature type="region of interest" description="Disordered" evidence="1">
    <location>
        <begin position="118"/>
        <end position="303"/>
    </location>
</feature>
<feature type="compositionally biased region" description="Low complexity" evidence="1">
    <location>
        <begin position="49"/>
        <end position="65"/>
    </location>
</feature>
<organism evidence="4">
    <name type="scientific">Mesocestoides corti</name>
    <name type="common">Flatworm</name>
    <dbReference type="NCBI Taxonomy" id="53468"/>
    <lineage>
        <taxon>Eukaryota</taxon>
        <taxon>Metazoa</taxon>
        <taxon>Spiralia</taxon>
        <taxon>Lophotrochozoa</taxon>
        <taxon>Platyhelminthes</taxon>
        <taxon>Cestoda</taxon>
        <taxon>Eucestoda</taxon>
        <taxon>Cyclophyllidea</taxon>
        <taxon>Mesocestoididae</taxon>
        <taxon>Mesocestoides</taxon>
    </lineage>
</organism>
<evidence type="ECO:0000313" key="4">
    <source>
        <dbReference type="WBParaSite" id="MCU_000543-RA"/>
    </source>
</evidence>
<reference evidence="4" key="2">
    <citation type="submission" date="2019-11" db="UniProtKB">
        <authorList>
            <consortium name="WormBaseParasite"/>
        </authorList>
    </citation>
    <scope>IDENTIFICATION</scope>
</reference>
<evidence type="ECO:0000313" key="2">
    <source>
        <dbReference type="EMBL" id="VDD79522.1"/>
    </source>
</evidence>
<sequence length="487" mass="54554">MGFRLGSRRHKEKHADNDKERNKSKGEDKVTHRPPAAPGSAMKPTENRASTASSSSQFQSQSAATRGVLFRDNRLPDGTTMPRIRTTAQVSPPRERDGRVSPTGSIYSSASIQHAFPSFASYPPSYVPQSNPKPSEASVRRSSVFGDPVYQSTVQAGAIYDEPLPEPDYPLSNDGTGNSNRDSGLDTESRSSSGGQCTGRPISGANGGMYDRVPRSREPLIQKDYKGTRGVRSRPFSQERTNSTYAYNQKPQILRPRGYRSNPDPPSPSRRRLASTTALPNTNPEFRRASSTTTMNHSRTPPSHRWVCQQEDYRKDSYCRKSAERHYHCSSCSCSEDDLRTARSTSTLRRIQLEDGSAADRRDAAPASTRGGRRFRREGESSNFSRLPRNQPIRGRFFEEDAEEMVEESDRYGRLPPLKKPVNAKFIPYEDYYDDYFDEDETSDFRNDSPFSSTASQAYGRPVTQGEFYARNSAPSIASRDTSVIRL</sequence>
<accession>A0A0R3UER3</accession>
<feature type="compositionally biased region" description="Polar residues" evidence="1">
    <location>
        <begin position="235"/>
        <end position="251"/>
    </location>
</feature>
<evidence type="ECO:0000313" key="3">
    <source>
        <dbReference type="Proteomes" id="UP000267029"/>
    </source>
</evidence>
<feature type="region of interest" description="Disordered" evidence="1">
    <location>
        <begin position="351"/>
        <end position="392"/>
    </location>
</feature>
<gene>
    <name evidence="2" type="ORF">MCOS_LOCUS5525</name>
</gene>
<dbReference type="WBParaSite" id="MCU_000543-RA">
    <property type="protein sequence ID" value="MCU_000543-RA"/>
    <property type="gene ID" value="MCU_000543"/>
</dbReference>
<feature type="compositionally biased region" description="Basic and acidic residues" evidence="1">
    <location>
        <begin position="212"/>
        <end position="227"/>
    </location>
</feature>
<name>A0A0R3UER3_MESCO</name>
<proteinExistence type="predicted"/>
<keyword evidence="3" id="KW-1185">Reference proteome</keyword>
<feature type="compositionally biased region" description="Polar residues" evidence="1">
    <location>
        <begin position="173"/>
        <end position="182"/>
    </location>
</feature>
<dbReference type="Proteomes" id="UP000267029">
    <property type="component" value="Unassembled WGS sequence"/>
</dbReference>
<dbReference type="AlphaFoldDB" id="A0A0R3UER3"/>
<protein>
    <submittedName>
        <fullName evidence="4">Protein kinase domain-containing protein</fullName>
    </submittedName>
</protein>
<evidence type="ECO:0000256" key="1">
    <source>
        <dbReference type="SAM" id="MobiDB-lite"/>
    </source>
</evidence>
<reference evidence="2 3" key="1">
    <citation type="submission" date="2018-10" db="EMBL/GenBank/DDBJ databases">
        <authorList>
            <consortium name="Pathogen Informatics"/>
        </authorList>
    </citation>
    <scope>NUCLEOTIDE SEQUENCE [LARGE SCALE GENOMIC DNA]</scope>
</reference>
<dbReference type="STRING" id="53468.A0A0R3UER3"/>
<feature type="compositionally biased region" description="Polar residues" evidence="1">
    <location>
        <begin position="276"/>
        <end position="301"/>
    </location>
</feature>
<feature type="compositionally biased region" description="Basic residues" evidence="1">
    <location>
        <begin position="1"/>
        <end position="12"/>
    </location>
</feature>
<dbReference type="OrthoDB" id="6257379at2759"/>
<feature type="region of interest" description="Disordered" evidence="1">
    <location>
        <begin position="1"/>
        <end position="106"/>
    </location>
</feature>